<dbReference type="SUPFAM" id="SSF52540">
    <property type="entry name" value="P-loop containing nucleoside triphosphate hydrolases"/>
    <property type="match status" value="1"/>
</dbReference>
<evidence type="ECO:0000256" key="4">
    <source>
        <dbReference type="ARBA" id="ARBA00022723"/>
    </source>
</evidence>
<keyword evidence="8" id="KW-0067">ATP-binding</keyword>
<organism evidence="13 14">
    <name type="scientific">Megamonas funiformis</name>
    <dbReference type="NCBI Taxonomy" id="437897"/>
    <lineage>
        <taxon>Bacteria</taxon>
        <taxon>Bacillati</taxon>
        <taxon>Bacillota</taxon>
        <taxon>Negativicutes</taxon>
        <taxon>Selenomonadales</taxon>
        <taxon>Selenomonadaceae</taxon>
        <taxon>Megamonas</taxon>
    </lineage>
</organism>
<proteinExistence type="inferred from homology"/>
<evidence type="ECO:0000256" key="3">
    <source>
        <dbReference type="ARBA" id="ARBA00022722"/>
    </source>
</evidence>
<dbReference type="AlphaFoldDB" id="A0AAW4U474"/>
<keyword evidence="3" id="KW-0540">Nuclease</keyword>
<dbReference type="InterPro" id="IPR054712">
    <property type="entry name" value="Cas3-like_dom"/>
</dbReference>
<evidence type="ECO:0000256" key="5">
    <source>
        <dbReference type="ARBA" id="ARBA00022741"/>
    </source>
</evidence>
<dbReference type="GO" id="GO:0016887">
    <property type="term" value="F:ATP hydrolysis activity"/>
    <property type="evidence" value="ECO:0007669"/>
    <property type="project" value="TreeGrafter"/>
</dbReference>
<name>A0AAW4U474_9FIRM</name>
<dbReference type="InterPro" id="IPR052511">
    <property type="entry name" value="ATP-dep_Helicase"/>
</dbReference>
<dbReference type="SMART" id="SM00487">
    <property type="entry name" value="DEXDc"/>
    <property type="match status" value="1"/>
</dbReference>
<feature type="domain" description="Helicase C-terminal" evidence="11">
    <location>
        <begin position="571"/>
        <end position="731"/>
    </location>
</feature>
<reference evidence="13" key="1">
    <citation type="submission" date="2021-10" db="EMBL/GenBank/DDBJ databases">
        <title>Collection of gut derived symbiotic bacterial strains cultured from healthy donors.</title>
        <authorList>
            <person name="Lin H."/>
            <person name="Littmann E."/>
            <person name="Claire K."/>
            <person name="Pamer E."/>
        </authorList>
    </citation>
    <scope>NUCLEOTIDE SEQUENCE</scope>
    <source>
        <strain evidence="13">MSK.7.16</strain>
    </source>
</reference>
<evidence type="ECO:0000256" key="2">
    <source>
        <dbReference type="ARBA" id="ARBA00009046"/>
    </source>
</evidence>
<dbReference type="Proteomes" id="UP001198190">
    <property type="component" value="Unassembled WGS sequence"/>
</dbReference>
<dbReference type="InterPro" id="IPR011545">
    <property type="entry name" value="DEAD/DEAH_box_helicase_dom"/>
</dbReference>
<dbReference type="Pfam" id="PF00270">
    <property type="entry name" value="DEAD"/>
    <property type="match status" value="1"/>
</dbReference>
<accession>A0AAW4U474</accession>
<keyword evidence="6" id="KW-0378">Hydrolase</keyword>
<comment type="similarity">
    <text evidence="1">In the N-terminal section; belongs to the CRISPR-associated nuclease Cas3-HD family.</text>
</comment>
<evidence type="ECO:0000259" key="11">
    <source>
        <dbReference type="PROSITE" id="PS51194"/>
    </source>
</evidence>
<protein>
    <submittedName>
        <fullName evidence="13">CRISPR-associated helicase Cas3</fullName>
    </submittedName>
</protein>
<dbReference type="PROSITE" id="PS51643">
    <property type="entry name" value="HD_CAS3"/>
    <property type="match status" value="1"/>
</dbReference>
<comment type="similarity">
    <text evidence="2">In the central section; belongs to the CRISPR-associated helicase Cas3 family.</text>
</comment>
<evidence type="ECO:0000256" key="6">
    <source>
        <dbReference type="ARBA" id="ARBA00022801"/>
    </source>
</evidence>
<dbReference type="Gene3D" id="1.10.3210.30">
    <property type="match status" value="1"/>
</dbReference>
<dbReference type="PROSITE" id="PS51192">
    <property type="entry name" value="HELICASE_ATP_BIND_1"/>
    <property type="match status" value="1"/>
</dbReference>
<evidence type="ECO:0000256" key="8">
    <source>
        <dbReference type="ARBA" id="ARBA00022840"/>
    </source>
</evidence>
<dbReference type="InterPro" id="IPR006483">
    <property type="entry name" value="CRISPR-assoc_Cas3_HD"/>
</dbReference>
<dbReference type="GO" id="GO:0004386">
    <property type="term" value="F:helicase activity"/>
    <property type="evidence" value="ECO:0007669"/>
    <property type="project" value="UniProtKB-KW"/>
</dbReference>
<dbReference type="PANTHER" id="PTHR47962:SF5">
    <property type="entry name" value="ATP-DEPENDENT HELICASE LHR-RELATED"/>
    <property type="match status" value="1"/>
</dbReference>
<dbReference type="InterPro" id="IPR038257">
    <property type="entry name" value="CRISPR-assoc_Cas3_HD_sf"/>
</dbReference>
<dbReference type="EMBL" id="JAJCGD010000004">
    <property type="protein sequence ID" value="MCB6827559.1"/>
    <property type="molecule type" value="Genomic_DNA"/>
</dbReference>
<feature type="domain" description="Helicase ATP-binding" evidence="10">
    <location>
        <begin position="338"/>
        <end position="535"/>
    </location>
</feature>
<dbReference type="NCBIfam" id="TIGR01596">
    <property type="entry name" value="cas3_HD"/>
    <property type="match status" value="1"/>
</dbReference>
<dbReference type="GO" id="GO:0005524">
    <property type="term" value="F:ATP binding"/>
    <property type="evidence" value="ECO:0007669"/>
    <property type="project" value="UniProtKB-KW"/>
</dbReference>
<dbReference type="InterPro" id="IPR001650">
    <property type="entry name" value="Helicase_C-like"/>
</dbReference>
<dbReference type="GO" id="GO:0046872">
    <property type="term" value="F:metal ion binding"/>
    <property type="evidence" value="ECO:0007669"/>
    <property type="project" value="UniProtKB-KW"/>
</dbReference>
<evidence type="ECO:0000256" key="1">
    <source>
        <dbReference type="ARBA" id="ARBA00006847"/>
    </source>
</evidence>
<evidence type="ECO:0000313" key="14">
    <source>
        <dbReference type="Proteomes" id="UP001198190"/>
    </source>
</evidence>
<dbReference type="GO" id="GO:0003677">
    <property type="term" value="F:DNA binding"/>
    <property type="evidence" value="ECO:0007669"/>
    <property type="project" value="TreeGrafter"/>
</dbReference>
<comment type="caution">
    <text evidence="13">The sequence shown here is derived from an EMBL/GenBank/DDBJ whole genome shotgun (WGS) entry which is preliminary data.</text>
</comment>
<keyword evidence="5" id="KW-0547">Nucleotide-binding</keyword>
<gene>
    <name evidence="13" type="primary">cas3</name>
    <name evidence="13" type="ORF">LIY65_02540</name>
</gene>
<sequence length="867" mass="102720">MDYKILNELIDNVDKYKAHKKPKNEKDKKGEQIYETLLEHIKRTEKYFAKFWITKNGDEILERFCNLMLKDKLKNDEQIENAKKLLKEMIKGIAIFHDIGKVNPNYQVIKIGNKEISRNEAFIDANHSFISSISYLSYFRSKLMKEVSKKKIRDLMKEFLLYHAYIIERHHSNLNEIEKFLKKIFLEENDNYKESLMDKFIKVISENNLYKYELNLENNDTKLLINEFKRKKCTNNTSKGRSKEQCIYLSMYIRWIYSLLVASDYYATSEFMNDMDFSKVSDLDNIGYWNKFYEDTSLLKNIRKYQKTKYPLSDEKLNTVKDINILRSEIFCEVEEKIKANTDENIFYLEAPTGSGKSNTAINASFKLMQHDKRLQKIFYIYPFNTLVEQNLETLEKVFADNEDIKQNIAVINSITPIKVSEKDLNDNEEKDVYQKALLDRQFLNYPMILSTHVSLFNIIFGNRQSDVLAFYQLANSVIVLDEIQSYKNKIWAEIICYLKELAKMFNIKIIIMSATLPDLDILSRFQAQAVNLLENPSRFFAVDCFKNRVKLNYDLLKIDKDDILDKLKTHLKQYLKSDKKILIEFIKKKTAHDFWVDLQENEDFKDVQIEYLSGDDSIAERKRILDKVKKTIDTIILVSTQVIEAGVDIDMDIGYKNISKLDSEEQFLGRINRSCKKEGIAYFFEVDEASNIYKDDVRLSESIVLKDVNMQKILELKLFDEYYKKVLETTMGKYSYHFDEFIKDISDLNYESISTHMKLIDDTQDMVQIYLVRTLCVDGEILDGKQIWDSYVDLWENGRKTMSYAEWKIELSRITSKMNNFIYQVSKHNLRIGKFYEQMGNIICLEDGDKYFIKDKFNREILYIEN</sequence>
<evidence type="ECO:0000256" key="7">
    <source>
        <dbReference type="ARBA" id="ARBA00022806"/>
    </source>
</evidence>
<dbReference type="GO" id="GO:0051607">
    <property type="term" value="P:defense response to virus"/>
    <property type="evidence" value="ECO:0007669"/>
    <property type="project" value="UniProtKB-KW"/>
</dbReference>
<evidence type="ECO:0000313" key="13">
    <source>
        <dbReference type="EMBL" id="MCB6827559.1"/>
    </source>
</evidence>
<dbReference type="RefSeq" id="WP_227152666.1">
    <property type="nucleotide sequence ID" value="NZ_JAJCGD010000004.1"/>
</dbReference>
<dbReference type="InterPro" id="IPR014001">
    <property type="entry name" value="Helicase_ATP-bd"/>
</dbReference>
<keyword evidence="4" id="KW-0479">Metal-binding</keyword>
<dbReference type="Pfam" id="PF22590">
    <property type="entry name" value="Cas3-like_C_2"/>
    <property type="match status" value="1"/>
</dbReference>
<evidence type="ECO:0000259" key="10">
    <source>
        <dbReference type="PROSITE" id="PS51192"/>
    </source>
</evidence>
<keyword evidence="7" id="KW-0347">Helicase</keyword>
<dbReference type="NCBIfam" id="TIGR01587">
    <property type="entry name" value="cas3_core"/>
    <property type="match status" value="1"/>
</dbReference>
<dbReference type="GO" id="GO:0004518">
    <property type="term" value="F:nuclease activity"/>
    <property type="evidence" value="ECO:0007669"/>
    <property type="project" value="UniProtKB-KW"/>
</dbReference>
<dbReference type="InterPro" id="IPR006474">
    <property type="entry name" value="Helicase_Cas3_CRISPR-ass_core"/>
</dbReference>
<evidence type="ECO:0000256" key="9">
    <source>
        <dbReference type="ARBA" id="ARBA00023118"/>
    </source>
</evidence>
<feature type="domain" description="HD Cas3-type" evidence="12">
    <location>
        <begin position="30"/>
        <end position="266"/>
    </location>
</feature>
<dbReference type="PANTHER" id="PTHR47962">
    <property type="entry name" value="ATP-DEPENDENT HELICASE LHR-RELATED-RELATED"/>
    <property type="match status" value="1"/>
</dbReference>
<dbReference type="InterPro" id="IPR027417">
    <property type="entry name" value="P-loop_NTPase"/>
</dbReference>
<dbReference type="CDD" id="cd09641">
    <property type="entry name" value="Cas3''_I"/>
    <property type="match status" value="1"/>
</dbReference>
<keyword evidence="9" id="KW-0051">Antiviral defense</keyword>
<dbReference type="PROSITE" id="PS51194">
    <property type="entry name" value="HELICASE_CTER"/>
    <property type="match status" value="1"/>
</dbReference>
<dbReference type="Gene3D" id="3.40.50.300">
    <property type="entry name" value="P-loop containing nucleotide triphosphate hydrolases"/>
    <property type="match status" value="2"/>
</dbReference>
<evidence type="ECO:0000259" key="12">
    <source>
        <dbReference type="PROSITE" id="PS51643"/>
    </source>
</evidence>